<proteinExistence type="predicted"/>
<reference evidence="3 4" key="1">
    <citation type="submission" date="2018-08" db="EMBL/GenBank/DDBJ databases">
        <title>Genomic investigation of the strawberry pathogen Phytophthora fragariae indicates pathogenicity is determined by transcriptional variation in three key races.</title>
        <authorList>
            <person name="Adams T.M."/>
            <person name="Armitage A.D."/>
            <person name="Sobczyk M.K."/>
            <person name="Bates H.J."/>
            <person name="Dunwell J.M."/>
            <person name="Nellist C.F."/>
            <person name="Harrison R.J."/>
        </authorList>
    </citation>
    <scope>NUCLEOTIDE SEQUENCE [LARGE SCALE GENOMIC DNA]</scope>
    <source>
        <strain evidence="3 4">SCRP333</strain>
    </source>
</reference>
<protein>
    <recommendedName>
        <fullName evidence="5">RxLR effector protein</fullName>
    </recommendedName>
</protein>
<feature type="signal peptide" evidence="2">
    <location>
        <begin position="1"/>
        <end position="20"/>
    </location>
</feature>
<dbReference type="EMBL" id="QXFT01002426">
    <property type="protein sequence ID" value="KAE9298454.1"/>
    <property type="molecule type" value="Genomic_DNA"/>
</dbReference>
<evidence type="ECO:0000313" key="4">
    <source>
        <dbReference type="Proteomes" id="UP000434957"/>
    </source>
</evidence>
<keyword evidence="2" id="KW-0732">Signal</keyword>
<accession>A0A6A4CX30</accession>
<dbReference type="AlphaFoldDB" id="A0A6A4CX30"/>
<feature type="compositionally biased region" description="Gly residues" evidence="1">
    <location>
        <begin position="63"/>
        <end position="78"/>
    </location>
</feature>
<keyword evidence="4" id="KW-1185">Reference proteome</keyword>
<comment type="caution">
    <text evidence="3">The sequence shown here is derived from an EMBL/GenBank/DDBJ whole genome shotgun (WGS) entry which is preliminary data.</text>
</comment>
<evidence type="ECO:0000256" key="1">
    <source>
        <dbReference type="SAM" id="MobiDB-lite"/>
    </source>
</evidence>
<evidence type="ECO:0000313" key="3">
    <source>
        <dbReference type="EMBL" id="KAE9298454.1"/>
    </source>
</evidence>
<name>A0A6A4CX30_9STRA</name>
<gene>
    <name evidence="3" type="ORF">PR003_g23231</name>
</gene>
<evidence type="ECO:0008006" key="5">
    <source>
        <dbReference type="Google" id="ProtNLM"/>
    </source>
</evidence>
<feature type="region of interest" description="Disordered" evidence="1">
    <location>
        <begin position="28"/>
        <end position="78"/>
    </location>
</feature>
<sequence length="93" mass="8835">MKLTAVAVAAVLATASVVAADSPALRALGDVPKTGTATGTGPVEATNAQPAAGAPKDKKEWGWGAGGWGSPWGCGGGWGGGWGGAGCGGGWGW</sequence>
<dbReference type="Proteomes" id="UP000434957">
    <property type="component" value="Unassembled WGS sequence"/>
</dbReference>
<organism evidence="3 4">
    <name type="scientific">Phytophthora rubi</name>
    <dbReference type="NCBI Taxonomy" id="129364"/>
    <lineage>
        <taxon>Eukaryota</taxon>
        <taxon>Sar</taxon>
        <taxon>Stramenopiles</taxon>
        <taxon>Oomycota</taxon>
        <taxon>Peronosporomycetes</taxon>
        <taxon>Peronosporales</taxon>
        <taxon>Peronosporaceae</taxon>
        <taxon>Phytophthora</taxon>
    </lineage>
</organism>
<feature type="chain" id="PRO_5025493748" description="RxLR effector protein" evidence="2">
    <location>
        <begin position="21"/>
        <end position="93"/>
    </location>
</feature>
<evidence type="ECO:0000256" key="2">
    <source>
        <dbReference type="SAM" id="SignalP"/>
    </source>
</evidence>